<comment type="caution">
    <text evidence="2">The sequence shown here is derived from an EMBL/GenBank/DDBJ whole genome shotgun (WGS) entry which is preliminary data.</text>
</comment>
<dbReference type="EMBL" id="JACXVP010000011">
    <property type="protein sequence ID" value="KAG5577470.1"/>
    <property type="molecule type" value="Genomic_DNA"/>
</dbReference>
<name>A0A9J5WRA7_SOLCO</name>
<reference evidence="2 3" key="1">
    <citation type="submission" date="2020-09" db="EMBL/GenBank/DDBJ databases">
        <title>De no assembly of potato wild relative species, Solanum commersonii.</title>
        <authorList>
            <person name="Cho K."/>
        </authorList>
    </citation>
    <scope>NUCLEOTIDE SEQUENCE [LARGE SCALE GENOMIC DNA]</scope>
    <source>
        <strain evidence="2">LZ3.2</strain>
        <tissue evidence="2">Leaf</tissue>
    </source>
</reference>
<feature type="region of interest" description="Disordered" evidence="1">
    <location>
        <begin position="134"/>
        <end position="155"/>
    </location>
</feature>
<sequence>MHKEKDLKDEDYKKRKELEAERQSTKGMVSSISILIHNNYIDLEEQEQATEEDTTKVTNEDPILVLRTHSRTINMKSPGIDLILHIPYNSNDNIVVSEAVGENFKDLSAQTTKSKEACTVNTVPKVLDEYGALNSENEFDEDTQSLNEKEDDEDETSAYLIKAFGSTIN</sequence>
<evidence type="ECO:0000313" key="2">
    <source>
        <dbReference type="EMBL" id="KAG5577470.1"/>
    </source>
</evidence>
<evidence type="ECO:0000256" key="1">
    <source>
        <dbReference type="SAM" id="MobiDB-lite"/>
    </source>
</evidence>
<keyword evidence="3" id="KW-1185">Reference proteome</keyword>
<dbReference type="AlphaFoldDB" id="A0A9J5WRA7"/>
<dbReference type="Proteomes" id="UP000824120">
    <property type="component" value="Chromosome 11"/>
</dbReference>
<protein>
    <submittedName>
        <fullName evidence="2">Uncharacterized protein</fullName>
    </submittedName>
</protein>
<proteinExistence type="predicted"/>
<accession>A0A9J5WRA7</accession>
<organism evidence="2 3">
    <name type="scientific">Solanum commersonii</name>
    <name type="common">Commerson's wild potato</name>
    <name type="synonym">Commerson's nightshade</name>
    <dbReference type="NCBI Taxonomy" id="4109"/>
    <lineage>
        <taxon>Eukaryota</taxon>
        <taxon>Viridiplantae</taxon>
        <taxon>Streptophyta</taxon>
        <taxon>Embryophyta</taxon>
        <taxon>Tracheophyta</taxon>
        <taxon>Spermatophyta</taxon>
        <taxon>Magnoliopsida</taxon>
        <taxon>eudicotyledons</taxon>
        <taxon>Gunneridae</taxon>
        <taxon>Pentapetalae</taxon>
        <taxon>asterids</taxon>
        <taxon>lamiids</taxon>
        <taxon>Solanales</taxon>
        <taxon>Solanaceae</taxon>
        <taxon>Solanoideae</taxon>
        <taxon>Solaneae</taxon>
        <taxon>Solanum</taxon>
    </lineage>
</organism>
<evidence type="ECO:0000313" key="3">
    <source>
        <dbReference type="Proteomes" id="UP000824120"/>
    </source>
</evidence>
<feature type="region of interest" description="Disordered" evidence="1">
    <location>
        <begin position="1"/>
        <end position="24"/>
    </location>
</feature>
<gene>
    <name evidence="2" type="ORF">H5410_057604</name>
</gene>
<feature type="compositionally biased region" description="Acidic residues" evidence="1">
    <location>
        <begin position="137"/>
        <end position="155"/>
    </location>
</feature>